<feature type="non-terminal residue" evidence="1">
    <location>
        <position position="1"/>
    </location>
</feature>
<evidence type="ECO:0000313" key="2">
    <source>
        <dbReference type="Proteomes" id="UP000257109"/>
    </source>
</evidence>
<name>A0A371G0E9_MUCPR</name>
<proteinExistence type="predicted"/>
<accession>A0A371G0E9</accession>
<keyword evidence="2" id="KW-1185">Reference proteome</keyword>
<gene>
    <name evidence="1" type="ORF">CR513_35017</name>
</gene>
<dbReference type="Proteomes" id="UP000257109">
    <property type="component" value="Unassembled WGS sequence"/>
</dbReference>
<organism evidence="1 2">
    <name type="scientific">Mucuna pruriens</name>
    <name type="common">Velvet bean</name>
    <name type="synonym">Dolichos pruriens</name>
    <dbReference type="NCBI Taxonomy" id="157652"/>
    <lineage>
        <taxon>Eukaryota</taxon>
        <taxon>Viridiplantae</taxon>
        <taxon>Streptophyta</taxon>
        <taxon>Embryophyta</taxon>
        <taxon>Tracheophyta</taxon>
        <taxon>Spermatophyta</taxon>
        <taxon>Magnoliopsida</taxon>
        <taxon>eudicotyledons</taxon>
        <taxon>Gunneridae</taxon>
        <taxon>Pentapetalae</taxon>
        <taxon>rosids</taxon>
        <taxon>fabids</taxon>
        <taxon>Fabales</taxon>
        <taxon>Fabaceae</taxon>
        <taxon>Papilionoideae</taxon>
        <taxon>50 kb inversion clade</taxon>
        <taxon>NPAAA clade</taxon>
        <taxon>indigoferoid/millettioid clade</taxon>
        <taxon>Phaseoleae</taxon>
        <taxon>Mucuna</taxon>
    </lineage>
</organism>
<sequence length="213" mass="23681">MTPTSNRFKLDDFSSSSHSAALRIKITGTWEVEDFASPNSRLPIDNSEAEFCCSCVLDTFPTGAQMLALSFVDAKDLSTTSLVSNPPGRGKVALRDNLIHDNTCVDTSDFNFTAHNKINLTNKVALQNDSHKEKDEEDSVHKAPTKWGLGRVDVCQSPQAESVSRGRPLYSKAKAPQQELTMIFTHLLPRELLASGIKPRPFNFQEKHFDSNR</sequence>
<dbReference type="AlphaFoldDB" id="A0A371G0E9"/>
<comment type="caution">
    <text evidence="1">The sequence shown here is derived from an EMBL/GenBank/DDBJ whole genome shotgun (WGS) entry which is preliminary data.</text>
</comment>
<evidence type="ECO:0000313" key="1">
    <source>
        <dbReference type="EMBL" id="RDX84000.1"/>
    </source>
</evidence>
<protein>
    <submittedName>
        <fullName evidence="1">Uncharacterized protein</fullName>
    </submittedName>
</protein>
<dbReference type="EMBL" id="QJKJ01007181">
    <property type="protein sequence ID" value="RDX84000.1"/>
    <property type="molecule type" value="Genomic_DNA"/>
</dbReference>
<reference evidence="1" key="1">
    <citation type="submission" date="2018-05" db="EMBL/GenBank/DDBJ databases">
        <title>Draft genome of Mucuna pruriens seed.</title>
        <authorList>
            <person name="Nnadi N.E."/>
            <person name="Vos R."/>
            <person name="Hasami M.H."/>
            <person name="Devisetty U.K."/>
            <person name="Aguiy J.C."/>
        </authorList>
    </citation>
    <scope>NUCLEOTIDE SEQUENCE [LARGE SCALE GENOMIC DNA]</scope>
    <source>
        <strain evidence="1">JCA_2017</strain>
    </source>
</reference>